<organism evidence="2 3">
    <name type="scientific">Bosea massiliensis</name>
    <dbReference type="NCBI Taxonomy" id="151419"/>
    <lineage>
        <taxon>Bacteria</taxon>
        <taxon>Pseudomonadati</taxon>
        <taxon>Pseudomonadota</taxon>
        <taxon>Alphaproteobacteria</taxon>
        <taxon>Hyphomicrobiales</taxon>
        <taxon>Boseaceae</taxon>
        <taxon>Bosea</taxon>
    </lineage>
</organism>
<dbReference type="Gene3D" id="2.40.10.220">
    <property type="entry name" value="predicted glycosyltransferase like domains"/>
    <property type="match status" value="1"/>
</dbReference>
<dbReference type="InterPro" id="IPR009875">
    <property type="entry name" value="PilZ_domain"/>
</dbReference>
<evidence type="ECO:0000313" key="2">
    <source>
        <dbReference type="EMBL" id="MFC5508826.1"/>
    </source>
</evidence>
<sequence>MDKRCAKRWRSHLRMAKLFDRSQRFLVDCRILDLSATGARLKPQSDRPLPLELHLQDEVMEVSKRATIVWIRQGEIGIRFAAESDAT</sequence>
<reference evidence="3" key="1">
    <citation type="journal article" date="2019" name="Int. J. Syst. Evol. Microbiol.">
        <title>The Global Catalogue of Microorganisms (GCM) 10K type strain sequencing project: providing services to taxonomists for standard genome sequencing and annotation.</title>
        <authorList>
            <consortium name="The Broad Institute Genomics Platform"/>
            <consortium name="The Broad Institute Genome Sequencing Center for Infectious Disease"/>
            <person name="Wu L."/>
            <person name="Ma J."/>
        </authorList>
    </citation>
    <scope>NUCLEOTIDE SEQUENCE [LARGE SCALE GENOMIC DNA]</scope>
    <source>
        <strain evidence="3">CCUG 43117</strain>
    </source>
</reference>
<dbReference type="Proteomes" id="UP001596060">
    <property type="component" value="Unassembled WGS sequence"/>
</dbReference>
<name>A0ABW0P9S7_9HYPH</name>
<dbReference type="EMBL" id="JBHSLU010000123">
    <property type="protein sequence ID" value="MFC5508826.1"/>
    <property type="molecule type" value="Genomic_DNA"/>
</dbReference>
<proteinExistence type="predicted"/>
<feature type="domain" description="PilZ" evidence="1">
    <location>
        <begin position="3"/>
        <end position="81"/>
    </location>
</feature>
<dbReference type="SUPFAM" id="SSF141371">
    <property type="entry name" value="PilZ domain-like"/>
    <property type="match status" value="1"/>
</dbReference>
<comment type="caution">
    <text evidence="2">The sequence shown here is derived from an EMBL/GenBank/DDBJ whole genome shotgun (WGS) entry which is preliminary data.</text>
</comment>
<dbReference type="Pfam" id="PF07238">
    <property type="entry name" value="PilZ"/>
    <property type="match status" value="1"/>
</dbReference>
<protein>
    <submittedName>
        <fullName evidence="2">PilZ domain-containing protein</fullName>
    </submittedName>
</protein>
<keyword evidence="3" id="KW-1185">Reference proteome</keyword>
<accession>A0ABW0P9S7</accession>
<dbReference type="RefSeq" id="WP_066715890.1">
    <property type="nucleotide sequence ID" value="NZ_JBHSLU010000123.1"/>
</dbReference>
<gene>
    <name evidence="2" type="ORF">ACFPN9_26690</name>
</gene>
<evidence type="ECO:0000313" key="3">
    <source>
        <dbReference type="Proteomes" id="UP001596060"/>
    </source>
</evidence>
<evidence type="ECO:0000259" key="1">
    <source>
        <dbReference type="Pfam" id="PF07238"/>
    </source>
</evidence>